<dbReference type="Proteomes" id="UP001176941">
    <property type="component" value="Chromosome 23"/>
</dbReference>
<reference evidence="1" key="1">
    <citation type="submission" date="2023-04" db="EMBL/GenBank/DDBJ databases">
        <authorList>
            <consortium name="ELIXIR-Norway"/>
        </authorList>
    </citation>
    <scope>NUCLEOTIDE SEQUENCE [LARGE SCALE GENOMIC DNA]</scope>
</reference>
<sequence>MMCCDLKPRDPRSCQRLRGNKDPRAFSLSVTLRMPGFQTSGLQNGEYISVPPSHQICGHLHHLRKPVHPGCSQQGSAGIWGSAPRWHRGGETRCGT</sequence>
<accession>A0ABN8YT84</accession>
<evidence type="ECO:0000313" key="1">
    <source>
        <dbReference type="EMBL" id="CAI9164797.1"/>
    </source>
</evidence>
<protein>
    <submittedName>
        <fullName evidence="1">Uncharacterized protein</fullName>
    </submittedName>
</protein>
<evidence type="ECO:0000313" key="2">
    <source>
        <dbReference type="Proteomes" id="UP001176941"/>
    </source>
</evidence>
<gene>
    <name evidence="1" type="ORF">MRATA1EN1_LOCUS13759</name>
</gene>
<dbReference type="EMBL" id="OX459959">
    <property type="protein sequence ID" value="CAI9164797.1"/>
    <property type="molecule type" value="Genomic_DNA"/>
</dbReference>
<proteinExistence type="predicted"/>
<keyword evidence="2" id="KW-1185">Reference proteome</keyword>
<organism evidence="1 2">
    <name type="scientific">Rangifer tarandus platyrhynchus</name>
    <name type="common">Svalbard reindeer</name>
    <dbReference type="NCBI Taxonomy" id="3082113"/>
    <lineage>
        <taxon>Eukaryota</taxon>
        <taxon>Metazoa</taxon>
        <taxon>Chordata</taxon>
        <taxon>Craniata</taxon>
        <taxon>Vertebrata</taxon>
        <taxon>Euteleostomi</taxon>
        <taxon>Mammalia</taxon>
        <taxon>Eutheria</taxon>
        <taxon>Laurasiatheria</taxon>
        <taxon>Artiodactyla</taxon>
        <taxon>Ruminantia</taxon>
        <taxon>Pecora</taxon>
        <taxon>Cervidae</taxon>
        <taxon>Odocoileinae</taxon>
        <taxon>Rangifer</taxon>
    </lineage>
</organism>
<name>A0ABN8YT84_RANTA</name>